<evidence type="ECO:0000313" key="2">
    <source>
        <dbReference type="Ensembl" id="ENSCCRP00000103290.1"/>
    </source>
</evidence>
<dbReference type="InterPro" id="IPR052434">
    <property type="entry name" value="Tectonic-like_complex_comp"/>
</dbReference>
<name>A0A9J7XB35_CYPCA</name>
<feature type="domain" description="DUF5523" evidence="1">
    <location>
        <begin position="1"/>
        <end position="93"/>
    </location>
</feature>
<dbReference type="GO" id="GO:1905515">
    <property type="term" value="P:non-motile cilium assembly"/>
    <property type="evidence" value="ECO:0007669"/>
    <property type="project" value="TreeGrafter"/>
</dbReference>
<evidence type="ECO:0000313" key="3">
    <source>
        <dbReference type="Proteomes" id="UP001108240"/>
    </source>
</evidence>
<dbReference type="AlphaFoldDB" id="A0A9J7XB35"/>
<reference evidence="2" key="1">
    <citation type="submission" date="2025-08" db="UniProtKB">
        <authorList>
            <consortium name="Ensembl"/>
        </authorList>
    </citation>
    <scope>IDENTIFICATION</scope>
</reference>
<proteinExistence type="predicted"/>
<accession>A0A9J7XB35</accession>
<dbReference type="Pfam" id="PF17661">
    <property type="entry name" value="DUF5523"/>
    <property type="match status" value="1"/>
</dbReference>
<protein>
    <recommendedName>
        <fullName evidence="1">DUF5523 domain-containing protein</fullName>
    </recommendedName>
</protein>
<dbReference type="PANTHER" id="PTHR20837">
    <property type="entry name" value="CENTROSOMAL PROTEIN-RELATED"/>
    <property type="match status" value="1"/>
</dbReference>
<sequence>MRPVPASSKLPEHVRPRHLEEEGLYVGERPPVCLTNQNILENRILKQAEGRKWFGDDGRIIALPEPIKESSSRPPLFILEDELDPALQTAYRKALKSKHVSLYTAGMGDPQADYLLDVDVSGLIFSHHPLFSREHVLAARLAQMYDQHLTRQHKNLTRLLTDKLNSLRK</sequence>
<dbReference type="GO" id="GO:1904491">
    <property type="term" value="P:protein localization to ciliary transition zone"/>
    <property type="evidence" value="ECO:0007669"/>
    <property type="project" value="TreeGrafter"/>
</dbReference>
<dbReference type="Ensembl" id="ENSCCRT00000149175.1">
    <property type="protein sequence ID" value="ENSCCRP00000103290.1"/>
    <property type="gene ID" value="ENSCCRG00000060531.1"/>
</dbReference>
<dbReference type="PANTHER" id="PTHR20837:SF7">
    <property type="entry name" value="COILED-COIL AND C2 DOMAIN-CONTAINING PROTEIN 2A"/>
    <property type="match status" value="1"/>
</dbReference>
<dbReference type="GeneTree" id="ENSGT00940000155482"/>
<dbReference type="GO" id="GO:0035869">
    <property type="term" value="C:ciliary transition zone"/>
    <property type="evidence" value="ECO:0007669"/>
    <property type="project" value="TreeGrafter"/>
</dbReference>
<organism evidence="2 3">
    <name type="scientific">Cyprinus carpio carpio</name>
    <dbReference type="NCBI Taxonomy" id="630221"/>
    <lineage>
        <taxon>Eukaryota</taxon>
        <taxon>Metazoa</taxon>
        <taxon>Chordata</taxon>
        <taxon>Craniata</taxon>
        <taxon>Vertebrata</taxon>
        <taxon>Euteleostomi</taxon>
        <taxon>Actinopterygii</taxon>
        <taxon>Neopterygii</taxon>
        <taxon>Teleostei</taxon>
        <taxon>Ostariophysi</taxon>
        <taxon>Cypriniformes</taxon>
        <taxon>Cyprinidae</taxon>
        <taxon>Cyprininae</taxon>
        <taxon>Cyprinus</taxon>
    </lineage>
</organism>
<keyword evidence="3" id="KW-1185">Reference proteome</keyword>
<dbReference type="InterPro" id="IPR041510">
    <property type="entry name" value="DUF5523"/>
</dbReference>
<reference evidence="2" key="2">
    <citation type="submission" date="2025-09" db="UniProtKB">
        <authorList>
            <consortium name="Ensembl"/>
        </authorList>
    </citation>
    <scope>IDENTIFICATION</scope>
</reference>
<dbReference type="Proteomes" id="UP001108240">
    <property type="component" value="Unplaced"/>
</dbReference>
<evidence type="ECO:0000259" key="1">
    <source>
        <dbReference type="Pfam" id="PF17661"/>
    </source>
</evidence>